<dbReference type="GO" id="GO:0002250">
    <property type="term" value="P:adaptive immune response"/>
    <property type="evidence" value="ECO:0007669"/>
    <property type="project" value="UniProtKB-KW"/>
</dbReference>
<comment type="catalytic activity">
    <reaction evidence="23">
        <text>L-seryl-[protein] + ATP = O-phospho-L-seryl-[protein] + ADP + H(+)</text>
        <dbReference type="Rhea" id="RHEA:17989"/>
        <dbReference type="Rhea" id="RHEA-COMP:9863"/>
        <dbReference type="Rhea" id="RHEA-COMP:11604"/>
        <dbReference type="ChEBI" id="CHEBI:15378"/>
        <dbReference type="ChEBI" id="CHEBI:29999"/>
        <dbReference type="ChEBI" id="CHEBI:30616"/>
        <dbReference type="ChEBI" id="CHEBI:83421"/>
        <dbReference type="ChEBI" id="CHEBI:456216"/>
        <dbReference type="EC" id="2.7.11.1"/>
    </reaction>
</comment>
<keyword evidence="14" id="KW-0547">Nucleotide-binding</keyword>
<keyword evidence="12" id="KW-0808">Transferase</keyword>
<dbReference type="PANTHER" id="PTHR44329:SF9">
    <property type="entry name" value="RECEPTOR-INTERACTING SERINE_THREONINE-PROTEIN KINASE 2"/>
    <property type="match status" value="1"/>
</dbReference>
<dbReference type="GO" id="GO:0001819">
    <property type="term" value="P:positive regulation of cytokine production"/>
    <property type="evidence" value="ECO:0007669"/>
    <property type="project" value="UniProtKB-ARBA"/>
</dbReference>
<dbReference type="InterPro" id="IPR000719">
    <property type="entry name" value="Prot_kinase_dom"/>
</dbReference>
<keyword evidence="16" id="KW-0256">Endoplasmic reticulum</keyword>
<dbReference type="PANTHER" id="PTHR44329">
    <property type="entry name" value="SERINE/THREONINE-PROTEIN KINASE TNNI3K-RELATED"/>
    <property type="match status" value="1"/>
</dbReference>
<evidence type="ECO:0000313" key="28">
    <source>
        <dbReference type="Ensembl" id="ENSXCOP00000009734.1"/>
    </source>
</evidence>
<keyword evidence="29" id="KW-1185">Reference proteome</keyword>
<dbReference type="Proteomes" id="UP000261380">
    <property type="component" value="Unplaced"/>
</dbReference>
<name>A0A3B5LPG5_9TELE</name>
<evidence type="ECO:0000256" key="3">
    <source>
        <dbReference type="ARBA" id="ARBA00004496"/>
    </source>
</evidence>
<keyword evidence="6" id="KW-1003">Cell membrane</keyword>
<dbReference type="FunFam" id="1.10.510.10:FF:000288">
    <property type="entry name" value="Receptor-interacting serine/threonine-protein kinase 2"/>
    <property type="match status" value="1"/>
</dbReference>
<dbReference type="Pfam" id="PF07714">
    <property type="entry name" value="PK_Tyr_Ser-Thr"/>
    <property type="match status" value="1"/>
</dbReference>
<dbReference type="FunFam" id="1.10.533.10:FF:000037">
    <property type="entry name" value="Receptor-interacting serine/threonine-protein kinase 2"/>
    <property type="match status" value="1"/>
</dbReference>
<dbReference type="GO" id="GO:0006915">
    <property type="term" value="P:apoptotic process"/>
    <property type="evidence" value="ECO:0007669"/>
    <property type="project" value="UniProtKB-KW"/>
</dbReference>
<dbReference type="GO" id="GO:0080090">
    <property type="term" value="P:regulation of primary metabolic process"/>
    <property type="evidence" value="ECO:0007669"/>
    <property type="project" value="UniProtKB-ARBA"/>
</dbReference>
<evidence type="ECO:0000256" key="15">
    <source>
        <dbReference type="ARBA" id="ARBA00022777"/>
    </source>
</evidence>
<evidence type="ECO:0000256" key="22">
    <source>
        <dbReference type="ARBA" id="ARBA00047899"/>
    </source>
</evidence>
<evidence type="ECO:0000256" key="18">
    <source>
        <dbReference type="ARBA" id="ARBA00022843"/>
    </source>
</evidence>
<keyword evidence="10" id="KW-0597">Phosphoprotein</keyword>
<evidence type="ECO:0000259" key="26">
    <source>
        <dbReference type="PROSITE" id="PS50011"/>
    </source>
</evidence>
<keyword evidence="21" id="KW-0472">Membrane</keyword>
<dbReference type="GeneTree" id="ENSGT00940000156113"/>
<dbReference type="InterPro" id="IPR011029">
    <property type="entry name" value="DEATH-like_dom_sf"/>
</dbReference>
<dbReference type="GO" id="GO:0070427">
    <property type="term" value="P:nucleotide-binding oligomerization domain containing 1 signaling pathway"/>
    <property type="evidence" value="ECO:0007669"/>
    <property type="project" value="UniProtKB-ARBA"/>
</dbReference>
<evidence type="ECO:0000256" key="2">
    <source>
        <dbReference type="ARBA" id="ARBA00004240"/>
    </source>
</evidence>
<dbReference type="InterPro" id="IPR001245">
    <property type="entry name" value="Ser-Thr/Tyr_kinase_cat_dom"/>
</dbReference>
<dbReference type="InterPro" id="IPR001315">
    <property type="entry name" value="CARD"/>
</dbReference>
<dbReference type="PROSITE" id="PS50209">
    <property type="entry name" value="CARD"/>
    <property type="match status" value="1"/>
</dbReference>
<comment type="similarity">
    <text evidence="4">Belongs to the protein kinase superfamily. TKL Ser/Thr protein kinase family.</text>
</comment>
<dbReference type="Pfam" id="PF00619">
    <property type="entry name" value="CARD"/>
    <property type="match status" value="1"/>
</dbReference>
<dbReference type="EC" id="2.7.11.1" evidence="5"/>
<feature type="domain" description="Protein kinase" evidence="26">
    <location>
        <begin position="32"/>
        <end position="307"/>
    </location>
</feature>
<dbReference type="GO" id="GO:0140895">
    <property type="term" value="P:cell surface toll-like receptor signaling pathway"/>
    <property type="evidence" value="ECO:0007669"/>
    <property type="project" value="UniProtKB-ARBA"/>
</dbReference>
<evidence type="ECO:0000256" key="6">
    <source>
        <dbReference type="ARBA" id="ARBA00022475"/>
    </source>
</evidence>
<accession>A0A3B5LPG5</accession>
<dbReference type="GO" id="GO:0042981">
    <property type="term" value="P:regulation of apoptotic process"/>
    <property type="evidence" value="ECO:0007669"/>
    <property type="project" value="InterPro"/>
</dbReference>
<keyword evidence="7" id="KW-0963">Cytoplasm</keyword>
<evidence type="ECO:0000256" key="9">
    <source>
        <dbReference type="ARBA" id="ARBA00022527"/>
    </source>
</evidence>
<evidence type="ECO:0000256" key="16">
    <source>
        <dbReference type="ARBA" id="ARBA00022824"/>
    </source>
</evidence>
<dbReference type="SUPFAM" id="SSF47986">
    <property type="entry name" value="DEATH domain"/>
    <property type="match status" value="1"/>
</dbReference>
<evidence type="ECO:0000256" key="24">
    <source>
        <dbReference type="ARBA" id="ARBA00071069"/>
    </source>
</evidence>
<evidence type="ECO:0000256" key="21">
    <source>
        <dbReference type="ARBA" id="ARBA00023136"/>
    </source>
</evidence>
<evidence type="ECO:0000256" key="25">
    <source>
        <dbReference type="ARBA" id="ARBA00075761"/>
    </source>
</evidence>
<dbReference type="PROSITE" id="PS00108">
    <property type="entry name" value="PROTEIN_KINASE_ST"/>
    <property type="match status" value="1"/>
</dbReference>
<evidence type="ECO:0000256" key="19">
    <source>
        <dbReference type="ARBA" id="ARBA00022859"/>
    </source>
</evidence>
<reference evidence="28" key="1">
    <citation type="submission" date="2025-08" db="UniProtKB">
        <authorList>
            <consortium name="Ensembl"/>
        </authorList>
    </citation>
    <scope>IDENTIFICATION</scope>
</reference>
<dbReference type="GO" id="GO:0005886">
    <property type="term" value="C:plasma membrane"/>
    <property type="evidence" value="ECO:0007669"/>
    <property type="project" value="UniProtKB-SubCell"/>
</dbReference>
<keyword evidence="19" id="KW-0391">Immunity</keyword>
<dbReference type="GO" id="GO:0005524">
    <property type="term" value="F:ATP binding"/>
    <property type="evidence" value="ECO:0007669"/>
    <property type="project" value="UniProtKB-KW"/>
</dbReference>
<evidence type="ECO:0000256" key="1">
    <source>
        <dbReference type="ARBA" id="ARBA00004202"/>
    </source>
</evidence>
<reference evidence="28" key="2">
    <citation type="submission" date="2025-09" db="UniProtKB">
        <authorList>
            <consortium name="Ensembl"/>
        </authorList>
    </citation>
    <scope>IDENTIFICATION</scope>
</reference>
<evidence type="ECO:0000256" key="7">
    <source>
        <dbReference type="ARBA" id="ARBA00022490"/>
    </source>
</evidence>
<dbReference type="GO" id="GO:0004706">
    <property type="term" value="F:JUN kinase kinase kinase activity"/>
    <property type="evidence" value="ECO:0007669"/>
    <property type="project" value="TreeGrafter"/>
</dbReference>
<evidence type="ECO:0000256" key="17">
    <source>
        <dbReference type="ARBA" id="ARBA00022840"/>
    </source>
</evidence>
<dbReference type="Gene3D" id="1.10.533.10">
    <property type="entry name" value="Death Domain, Fas"/>
    <property type="match status" value="1"/>
</dbReference>
<evidence type="ECO:0000259" key="27">
    <source>
        <dbReference type="PROSITE" id="PS50209"/>
    </source>
</evidence>
<dbReference type="GO" id="GO:0005783">
    <property type="term" value="C:endoplasmic reticulum"/>
    <property type="evidence" value="ECO:0007669"/>
    <property type="project" value="UniProtKB-SubCell"/>
</dbReference>
<evidence type="ECO:0000256" key="12">
    <source>
        <dbReference type="ARBA" id="ARBA00022679"/>
    </source>
</evidence>
<dbReference type="InterPro" id="IPR051681">
    <property type="entry name" value="Ser/Thr_Kinases-Pseudokinases"/>
</dbReference>
<dbReference type="GO" id="GO:0070431">
    <property type="term" value="P:nucleotide-binding oligomerization domain containing 2 signaling pathway"/>
    <property type="evidence" value="ECO:0007669"/>
    <property type="project" value="UniProtKB-ARBA"/>
</dbReference>
<evidence type="ECO:0000256" key="20">
    <source>
        <dbReference type="ARBA" id="ARBA00023130"/>
    </source>
</evidence>
<keyword evidence="9" id="KW-0723">Serine/threonine-protein kinase</keyword>
<keyword evidence="15" id="KW-0418">Kinase</keyword>
<dbReference type="Gene3D" id="1.10.510.10">
    <property type="entry name" value="Transferase(Phosphotransferase) domain 1"/>
    <property type="match status" value="1"/>
</dbReference>
<evidence type="ECO:0000256" key="23">
    <source>
        <dbReference type="ARBA" id="ARBA00048679"/>
    </source>
</evidence>
<dbReference type="GO" id="GO:0043123">
    <property type="term" value="P:positive regulation of canonical NF-kappaB signal transduction"/>
    <property type="evidence" value="ECO:0007669"/>
    <property type="project" value="UniProtKB-ARBA"/>
</dbReference>
<dbReference type="GO" id="GO:0005829">
    <property type="term" value="C:cytosol"/>
    <property type="evidence" value="ECO:0007669"/>
    <property type="project" value="UniProtKB-ARBA"/>
</dbReference>
<evidence type="ECO:0000256" key="14">
    <source>
        <dbReference type="ARBA" id="ARBA00022741"/>
    </source>
</evidence>
<keyword evidence="11" id="KW-0399">Innate immunity</keyword>
<dbReference type="GO" id="GO:0045087">
    <property type="term" value="P:innate immune response"/>
    <property type="evidence" value="ECO:0007669"/>
    <property type="project" value="UniProtKB-KW"/>
</dbReference>
<evidence type="ECO:0000256" key="5">
    <source>
        <dbReference type="ARBA" id="ARBA00012513"/>
    </source>
</evidence>
<evidence type="ECO:0000256" key="8">
    <source>
        <dbReference type="ARBA" id="ARBA00022499"/>
    </source>
</evidence>
<evidence type="ECO:0000256" key="4">
    <source>
        <dbReference type="ARBA" id="ARBA00005843"/>
    </source>
</evidence>
<dbReference type="InterPro" id="IPR008271">
    <property type="entry name" value="Ser/Thr_kinase_AS"/>
</dbReference>
<evidence type="ECO:0000313" key="29">
    <source>
        <dbReference type="Proteomes" id="UP000261380"/>
    </source>
</evidence>
<dbReference type="SUPFAM" id="SSF56112">
    <property type="entry name" value="Protein kinase-like (PK-like)"/>
    <property type="match status" value="1"/>
</dbReference>
<dbReference type="GO" id="GO:0071225">
    <property type="term" value="P:cellular response to muramyl dipeptide"/>
    <property type="evidence" value="ECO:0007669"/>
    <property type="project" value="UniProtKB-ARBA"/>
</dbReference>
<keyword evidence="20" id="KW-1064">Adaptive immunity</keyword>
<comment type="subcellular location">
    <subcellularLocation>
        <location evidence="1">Cell membrane</location>
        <topology evidence="1">Peripheral membrane protein</topology>
    </subcellularLocation>
    <subcellularLocation>
        <location evidence="3">Cytoplasm</location>
    </subcellularLocation>
    <subcellularLocation>
        <location evidence="2">Endoplasmic reticulum</location>
    </subcellularLocation>
</comment>
<dbReference type="PROSITE" id="PS50011">
    <property type="entry name" value="PROTEIN_KINASE_DOM"/>
    <property type="match status" value="1"/>
</dbReference>
<dbReference type="Ensembl" id="ENSXCOT00000009848.1">
    <property type="protein sequence ID" value="ENSXCOP00000009734.1"/>
    <property type="gene ID" value="ENSXCOG00000007403.1"/>
</dbReference>
<evidence type="ECO:0000256" key="11">
    <source>
        <dbReference type="ARBA" id="ARBA00022588"/>
    </source>
</evidence>
<comment type="catalytic activity">
    <reaction evidence="22">
        <text>L-threonyl-[protein] + ATP = O-phospho-L-threonyl-[protein] + ADP + H(+)</text>
        <dbReference type="Rhea" id="RHEA:46608"/>
        <dbReference type="Rhea" id="RHEA-COMP:11060"/>
        <dbReference type="Rhea" id="RHEA-COMP:11605"/>
        <dbReference type="ChEBI" id="CHEBI:15378"/>
        <dbReference type="ChEBI" id="CHEBI:30013"/>
        <dbReference type="ChEBI" id="CHEBI:30616"/>
        <dbReference type="ChEBI" id="CHEBI:61977"/>
        <dbReference type="ChEBI" id="CHEBI:456216"/>
        <dbReference type="EC" id="2.7.11.1"/>
    </reaction>
</comment>
<keyword evidence="18" id="KW-0832">Ubl conjugation</keyword>
<dbReference type="GO" id="GO:0042742">
    <property type="term" value="P:defense response to bacterium"/>
    <property type="evidence" value="ECO:0007669"/>
    <property type="project" value="UniProtKB-ARBA"/>
</dbReference>
<dbReference type="AlphaFoldDB" id="A0A3B5LPG5"/>
<dbReference type="InterPro" id="IPR011009">
    <property type="entry name" value="Kinase-like_dom_sf"/>
</dbReference>
<dbReference type="SMART" id="SM00220">
    <property type="entry name" value="S_TKc"/>
    <property type="match status" value="1"/>
</dbReference>
<proteinExistence type="inferred from homology"/>
<protein>
    <recommendedName>
        <fullName evidence="24">Receptor-interacting serine/threonine-protein kinase 2</fullName>
        <ecNumber evidence="5">2.7.11.1</ecNumber>
    </recommendedName>
    <alternativeName>
        <fullName evidence="25">Tyrosine-protein kinase RIPK2</fullName>
    </alternativeName>
</protein>
<evidence type="ECO:0000256" key="10">
    <source>
        <dbReference type="ARBA" id="ARBA00022553"/>
    </source>
</evidence>
<keyword evidence="8" id="KW-1017">Isopeptide bond</keyword>
<sequence>MSQGVMEPHGAAGCVNIGTLTSTLPVIPYQKLTDLYYLSRGGFGTVFKAQHSDWRTTVAIKCLKLDSVGERERKCLLKEAEVLHKARFNHIIQIFGICNEPEFFCIVTEFMSNGSLDQLLHEKELYPVLAWPLRLRTLYEIALGVNFLHNMTPPLLHHDLKTQNILLDGEFHVKIADFGLSKWRQLSVSKGSGSKPTEMEGTVIYMPPEEYDPSKTRRADVKHDMYSYAIIMWEVLSRQIPYEEVTNPMQIMFGVLRGKRPDTSQDSLAADIPSRDTLISLMTSGWTSNPDERPSFLTCLIELEPMVRRFDEIDFLEAVLQIKKSKVSLVFNAFMGFLNGTGTDPVVCTETAVEVHEGSTCDSLPSSFIAPNLEHPQSLKDPCEVSIPNGFQSAKPMNDLNIPVTPAMPTMPTAEAGAHSPPLLQSPPSRGPVAHWISTRREDIVLQMTEACLNQSLDALLARSMLMREDYELVVNQATRTAKVRQLLDNCHKHDEDFCRIVVRKLVENNQGGLKPYPPEIGSPVSAAVPSAPPFSASYSNYRNF</sequence>
<keyword evidence="13" id="KW-0053">Apoptosis</keyword>
<feature type="domain" description="CARD" evidence="27">
    <location>
        <begin position="437"/>
        <end position="511"/>
    </location>
</feature>
<keyword evidence="17" id="KW-0067">ATP-binding</keyword>
<evidence type="ECO:0000256" key="13">
    <source>
        <dbReference type="ARBA" id="ARBA00022703"/>
    </source>
</evidence>
<organism evidence="28 29">
    <name type="scientific">Xiphophorus couchianus</name>
    <name type="common">Monterrey platyfish</name>
    <dbReference type="NCBI Taxonomy" id="32473"/>
    <lineage>
        <taxon>Eukaryota</taxon>
        <taxon>Metazoa</taxon>
        <taxon>Chordata</taxon>
        <taxon>Craniata</taxon>
        <taxon>Vertebrata</taxon>
        <taxon>Euteleostomi</taxon>
        <taxon>Actinopterygii</taxon>
        <taxon>Neopterygii</taxon>
        <taxon>Teleostei</taxon>
        <taxon>Neoteleostei</taxon>
        <taxon>Acanthomorphata</taxon>
        <taxon>Ovalentaria</taxon>
        <taxon>Atherinomorphae</taxon>
        <taxon>Cyprinodontiformes</taxon>
        <taxon>Poeciliidae</taxon>
        <taxon>Poeciliinae</taxon>
        <taxon>Xiphophorus</taxon>
    </lineage>
</organism>